<evidence type="ECO:0000313" key="5">
    <source>
        <dbReference type="Proteomes" id="UP000030512"/>
    </source>
</evidence>
<dbReference type="Pfam" id="PF25954">
    <property type="entry name" value="Beta-barrel_RND_2"/>
    <property type="match status" value="1"/>
</dbReference>
<dbReference type="GO" id="GO:1990281">
    <property type="term" value="C:efflux pump complex"/>
    <property type="evidence" value="ECO:0007669"/>
    <property type="project" value="TreeGrafter"/>
</dbReference>
<dbReference type="RefSeq" id="WP_036276766.1">
    <property type="nucleotide sequence ID" value="NZ_CP014476.1"/>
</dbReference>
<dbReference type="Gene3D" id="2.40.50.100">
    <property type="match status" value="1"/>
</dbReference>
<reference evidence="4 5" key="1">
    <citation type="journal article" date="2015" name="Environ. Microbiol.">
        <title>Methane oxidation coupled to nitrate reduction under hypoxia by the Gammaproteobacterium Methylomonas denitrificans, sp. nov. type strain FJG1.</title>
        <authorList>
            <person name="Kits K.D."/>
            <person name="Klotz M.G."/>
            <person name="Stein L.Y."/>
        </authorList>
    </citation>
    <scope>NUCLEOTIDE SEQUENCE [LARGE SCALE GENOMIC DNA]</scope>
    <source>
        <strain evidence="4 5">FJG1</strain>
    </source>
</reference>
<keyword evidence="2" id="KW-1133">Transmembrane helix</keyword>
<evidence type="ECO:0000259" key="3">
    <source>
        <dbReference type="Pfam" id="PF25954"/>
    </source>
</evidence>
<dbReference type="SUPFAM" id="SSF111369">
    <property type="entry name" value="HlyD-like secretion proteins"/>
    <property type="match status" value="1"/>
</dbReference>
<dbReference type="Gene3D" id="2.40.420.20">
    <property type="match status" value="1"/>
</dbReference>
<dbReference type="InterPro" id="IPR006143">
    <property type="entry name" value="RND_pump_MFP"/>
</dbReference>
<evidence type="ECO:0000256" key="2">
    <source>
        <dbReference type="SAM" id="Phobius"/>
    </source>
</evidence>
<evidence type="ECO:0000256" key="1">
    <source>
        <dbReference type="ARBA" id="ARBA00009477"/>
    </source>
</evidence>
<gene>
    <name evidence="4" type="ORF">JT25_002770</name>
</gene>
<dbReference type="STRING" id="1538553.JT25_002770"/>
<dbReference type="AlphaFoldDB" id="A0A140E4U7"/>
<name>A0A140E4U7_9GAMM</name>
<feature type="domain" description="CusB-like beta-barrel" evidence="3">
    <location>
        <begin position="228"/>
        <end position="295"/>
    </location>
</feature>
<dbReference type="EMBL" id="CP014476">
    <property type="protein sequence ID" value="AMK75421.1"/>
    <property type="molecule type" value="Genomic_DNA"/>
</dbReference>
<protein>
    <submittedName>
        <fullName evidence="4">Efflux transporter periplasmic adaptor subunit</fullName>
    </submittedName>
</protein>
<proteinExistence type="inferred from homology"/>
<comment type="similarity">
    <text evidence="1">Belongs to the membrane fusion protein (MFP) (TC 8.A.1) family.</text>
</comment>
<dbReference type="GO" id="GO:0015562">
    <property type="term" value="F:efflux transmembrane transporter activity"/>
    <property type="evidence" value="ECO:0007669"/>
    <property type="project" value="TreeGrafter"/>
</dbReference>
<dbReference type="PANTHER" id="PTHR30469">
    <property type="entry name" value="MULTIDRUG RESISTANCE PROTEIN MDTA"/>
    <property type="match status" value="1"/>
</dbReference>
<dbReference type="KEGG" id="mdn:JT25_002770"/>
<accession>A0A140E4U7</accession>
<keyword evidence="5" id="KW-1185">Reference proteome</keyword>
<keyword evidence="2" id="KW-0472">Membrane</keyword>
<feature type="transmembrane region" description="Helical" evidence="2">
    <location>
        <begin position="13"/>
        <end position="34"/>
    </location>
</feature>
<dbReference type="PANTHER" id="PTHR30469:SF15">
    <property type="entry name" value="HLYD FAMILY OF SECRETION PROTEINS"/>
    <property type="match status" value="1"/>
</dbReference>
<dbReference type="NCBIfam" id="TIGR01730">
    <property type="entry name" value="RND_mfp"/>
    <property type="match status" value="1"/>
</dbReference>
<dbReference type="Gene3D" id="2.40.30.170">
    <property type="match status" value="1"/>
</dbReference>
<dbReference type="Gene3D" id="1.10.287.470">
    <property type="entry name" value="Helix hairpin bin"/>
    <property type="match status" value="1"/>
</dbReference>
<sequence length="365" mass="38768">MTEHLSESNTPKWLIPAAAITALLLVILFALGILGGDEKTEAGTTAGIGEALPSGAQTLKVGKQTADNGLSWQGVVRSRVAAKIAPKLNARILEITVHPGDKVKKGDVIARLDDRDLRAAYQAASAAQAAAQAQAAQAGADEKRMVELYEKQAATRQNYDAALAQAKAARAMANQAASGAQQSQVMLGENVLYAPFDAIVGERLQEPGDMGLPNQPIVTLHKPDDLRLEASIASHCAASVKLGMSVKVRFDTLQQSATGTIDEMAPEIDPQTRTQDIKVKLPKIEGLQHGQFGWLELGCETAQQALMIPAAAILHYGQLEAVKVIDGERLSTRHIRTGKTYGEQVEVLSGLHEGETILSNGGQLP</sequence>
<keyword evidence="2" id="KW-0812">Transmembrane</keyword>
<dbReference type="InterPro" id="IPR058792">
    <property type="entry name" value="Beta-barrel_RND_2"/>
</dbReference>
<dbReference type="OrthoDB" id="5730196at2"/>
<dbReference type="Proteomes" id="UP000030512">
    <property type="component" value="Chromosome"/>
</dbReference>
<evidence type="ECO:0000313" key="4">
    <source>
        <dbReference type="EMBL" id="AMK75421.1"/>
    </source>
</evidence>
<organism evidence="4 5">
    <name type="scientific">Methylomonas denitrificans</name>
    <dbReference type="NCBI Taxonomy" id="1538553"/>
    <lineage>
        <taxon>Bacteria</taxon>
        <taxon>Pseudomonadati</taxon>
        <taxon>Pseudomonadota</taxon>
        <taxon>Gammaproteobacteria</taxon>
        <taxon>Methylococcales</taxon>
        <taxon>Methylococcaceae</taxon>
        <taxon>Methylomonas</taxon>
    </lineage>
</organism>